<sequence>MDVSHWLWLCLAAYAIHMLEEYVLDWRDWARAVIKLPVEWSDFYVTNSLVVVLGIVAANMSTALPGFALSFPALMIINALVFHILPVIRTRGRYSPGVFTAVVLFLPIAWLTFSAANRAGLLAIGTAIAAFVIGALLMAMPIVLLHIKSRPYFRQNKP</sequence>
<evidence type="ECO:0000313" key="2">
    <source>
        <dbReference type="EMBL" id="PZQ99366.1"/>
    </source>
</evidence>
<accession>A0A2W5SBW6</accession>
<keyword evidence="1" id="KW-1133">Transmembrane helix</keyword>
<keyword evidence="1" id="KW-0812">Transmembrane</keyword>
<evidence type="ECO:0000256" key="1">
    <source>
        <dbReference type="SAM" id="Phobius"/>
    </source>
</evidence>
<organism evidence="2 3">
    <name type="scientific">Cereibacter sphaeroides</name>
    <name type="common">Rhodobacter sphaeroides</name>
    <dbReference type="NCBI Taxonomy" id="1063"/>
    <lineage>
        <taxon>Bacteria</taxon>
        <taxon>Pseudomonadati</taxon>
        <taxon>Pseudomonadota</taxon>
        <taxon>Alphaproteobacteria</taxon>
        <taxon>Rhodobacterales</taxon>
        <taxon>Paracoccaceae</taxon>
        <taxon>Cereibacter</taxon>
    </lineage>
</organism>
<name>A0A2W5SBW6_CERSP</name>
<feature type="transmembrane region" description="Helical" evidence="1">
    <location>
        <begin position="97"/>
        <end position="116"/>
    </location>
</feature>
<dbReference type="InterPro" id="IPR025671">
    <property type="entry name" value="HXXEE"/>
</dbReference>
<feature type="transmembrane region" description="Helical" evidence="1">
    <location>
        <begin position="6"/>
        <end position="24"/>
    </location>
</feature>
<reference evidence="2 3" key="1">
    <citation type="submission" date="2017-08" db="EMBL/GenBank/DDBJ databases">
        <title>Infants hospitalized years apart are colonized by the same room-sourced microbial strains.</title>
        <authorList>
            <person name="Brooks B."/>
            <person name="Olm M.R."/>
            <person name="Firek B.A."/>
            <person name="Baker R."/>
            <person name="Thomas B.C."/>
            <person name="Morowitz M.J."/>
            <person name="Banfield J.F."/>
        </authorList>
    </citation>
    <scope>NUCLEOTIDE SEQUENCE [LARGE SCALE GENOMIC DNA]</scope>
    <source>
        <strain evidence="2">S2_003_000_R2_11</strain>
    </source>
</reference>
<dbReference type="EMBL" id="QFQS01000001">
    <property type="protein sequence ID" value="PZQ99366.1"/>
    <property type="molecule type" value="Genomic_DNA"/>
</dbReference>
<dbReference type="Pfam" id="PF13787">
    <property type="entry name" value="HXXEE"/>
    <property type="match status" value="1"/>
</dbReference>
<dbReference type="AlphaFoldDB" id="A0A2W5SBW6"/>
<proteinExistence type="predicted"/>
<dbReference type="Proteomes" id="UP000248975">
    <property type="component" value="Unassembled WGS sequence"/>
</dbReference>
<feature type="transmembrane region" description="Helical" evidence="1">
    <location>
        <begin position="44"/>
        <end position="61"/>
    </location>
</feature>
<keyword evidence="1" id="KW-0472">Membrane</keyword>
<evidence type="ECO:0000313" key="3">
    <source>
        <dbReference type="Proteomes" id="UP000248975"/>
    </source>
</evidence>
<gene>
    <name evidence="2" type="ORF">DI533_01390</name>
</gene>
<comment type="caution">
    <text evidence="2">The sequence shown here is derived from an EMBL/GenBank/DDBJ whole genome shotgun (WGS) entry which is preliminary data.</text>
</comment>
<feature type="transmembrane region" description="Helical" evidence="1">
    <location>
        <begin position="122"/>
        <end position="147"/>
    </location>
</feature>
<protein>
    <submittedName>
        <fullName evidence="2">HXXEE domain-containing protein</fullName>
    </submittedName>
</protein>
<feature type="transmembrane region" description="Helical" evidence="1">
    <location>
        <begin position="67"/>
        <end position="85"/>
    </location>
</feature>